<organism evidence="1 2">
    <name type="scientific">Dysosmobacter acutus</name>
    <dbReference type="NCBI Taxonomy" id="2841504"/>
    <lineage>
        <taxon>Bacteria</taxon>
        <taxon>Bacillati</taxon>
        <taxon>Bacillota</taxon>
        <taxon>Clostridia</taxon>
        <taxon>Eubacteriales</taxon>
        <taxon>Oscillospiraceae</taxon>
        <taxon>Dysosmobacter</taxon>
    </lineage>
</organism>
<evidence type="ECO:0008006" key="3">
    <source>
        <dbReference type="Google" id="ProtNLM"/>
    </source>
</evidence>
<keyword evidence="2" id="KW-1185">Reference proteome</keyword>
<reference evidence="1 2" key="1">
    <citation type="submission" date="2021-06" db="EMBL/GenBank/DDBJ databases">
        <authorList>
            <person name="Sun Q."/>
            <person name="Li D."/>
        </authorList>
    </citation>
    <scope>NUCLEOTIDE SEQUENCE [LARGE SCALE GENOMIC DNA]</scope>
    <source>
        <strain evidence="1 2">MSJ-2</strain>
    </source>
</reference>
<protein>
    <recommendedName>
        <fullName evidence="3">Type I restriction endonuclease subunit M</fullName>
    </recommendedName>
</protein>
<dbReference type="EMBL" id="JAHLQN010000001">
    <property type="protein sequence ID" value="MBU5626389.1"/>
    <property type="molecule type" value="Genomic_DNA"/>
</dbReference>
<evidence type="ECO:0000313" key="2">
    <source>
        <dbReference type="Proteomes" id="UP000787672"/>
    </source>
</evidence>
<gene>
    <name evidence="1" type="ORF">KQI82_05565</name>
</gene>
<comment type="caution">
    <text evidence="1">The sequence shown here is derived from an EMBL/GenBank/DDBJ whole genome shotgun (WGS) entry which is preliminary data.</text>
</comment>
<proteinExistence type="predicted"/>
<dbReference type="Proteomes" id="UP000787672">
    <property type="component" value="Unassembled WGS sequence"/>
</dbReference>
<evidence type="ECO:0000313" key="1">
    <source>
        <dbReference type="EMBL" id="MBU5626389.1"/>
    </source>
</evidence>
<name>A0ABS6F7X2_9FIRM</name>
<accession>A0ABS6F7X2</accession>
<sequence length="92" mass="10411">MQDKKARFRCGQLCATPAALDKVGRAGLIRLLERHLSGDWGDTCESDARTNEEALRSGNRIISWYQVSKELRIMIITEADRSATTILLPEEY</sequence>
<dbReference type="RefSeq" id="WP_216631880.1">
    <property type="nucleotide sequence ID" value="NZ_JAHLQN010000001.1"/>
</dbReference>